<gene>
    <name evidence="2" type="ORF">J2I46_23760</name>
</gene>
<comment type="caution">
    <text evidence="2">The sequence shown here is derived from an EMBL/GenBank/DDBJ whole genome shotgun (WGS) entry which is preliminary data.</text>
</comment>
<protein>
    <recommendedName>
        <fullName evidence="4">DUF4292 domain-containing protein</fullName>
    </recommendedName>
</protein>
<dbReference type="Gene3D" id="2.50.20.20">
    <property type="match status" value="1"/>
</dbReference>
<feature type="chain" id="PRO_5046502956" description="DUF4292 domain-containing protein" evidence="1">
    <location>
        <begin position="21"/>
        <end position="235"/>
    </location>
</feature>
<evidence type="ECO:0000313" key="3">
    <source>
        <dbReference type="Proteomes" id="UP000664628"/>
    </source>
</evidence>
<sequence length="235" mass="25190">MKKHMILLTSALLISVGSFAQTLNEVIDKHIAALGGLDNLKALKSARFTQSTIAPGQSIDATATVIFDKATRIEMSMGGTDIVVVTKGDAGWAKQGDSAPQDVPAQQLKTIIESVTLPGLEIANASRKGQKIEFKGKEKVDGKEYYALSMPIQGGISTFYIDPATYLIASRKGSIQAMGQTVDATLEYDEYKKAGALTLPYKVQTEAMGQSATVRLTAFEANPAINESVFDKPKQ</sequence>
<feature type="signal peptide" evidence="1">
    <location>
        <begin position="1"/>
        <end position="20"/>
    </location>
</feature>
<proteinExistence type="predicted"/>
<accession>A0ABS3JNN8</accession>
<evidence type="ECO:0000256" key="1">
    <source>
        <dbReference type="SAM" id="SignalP"/>
    </source>
</evidence>
<dbReference type="RefSeq" id="WP_207331569.1">
    <property type="nucleotide sequence ID" value="NZ_JAFMYW010000008.1"/>
</dbReference>
<dbReference type="EMBL" id="JAFMYW010000008">
    <property type="protein sequence ID" value="MBO0951620.1"/>
    <property type="molecule type" value="Genomic_DNA"/>
</dbReference>
<evidence type="ECO:0008006" key="4">
    <source>
        <dbReference type="Google" id="ProtNLM"/>
    </source>
</evidence>
<evidence type="ECO:0000313" key="2">
    <source>
        <dbReference type="EMBL" id="MBO0951620.1"/>
    </source>
</evidence>
<keyword evidence="3" id="KW-1185">Reference proteome</keyword>
<organism evidence="2 3">
    <name type="scientific">Fibrella forsythiae</name>
    <dbReference type="NCBI Taxonomy" id="2817061"/>
    <lineage>
        <taxon>Bacteria</taxon>
        <taxon>Pseudomonadati</taxon>
        <taxon>Bacteroidota</taxon>
        <taxon>Cytophagia</taxon>
        <taxon>Cytophagales</taxon>
        <taxon>Spirosomataceae</taxon>
        <taxon>Fibrella</taxon>
    </lineage>
</organism>
<name>A0ABS3JNN8_9BACT</name>
<keyword evidence="1" id="KW-0732">Signal</keyword>
<dbReference type="Proteomes" id="UP000664628">
    <property type="component" value="Unassembled WGS sequence"/>
</dbReference>
<reference evidence="2 3" key="1">
    <citation type="submission" date="2021-03" db="EMBL/GenBank/DDBJ databases">
        <title>Fibrella sp. HMF5405 genome sequencing and assembly.</title>
        <authorList>
            <person name="Kang H."/>
            <person name="Kim H."/>
            <person name="Bae S."/>
            <person name="Joh K."/>
        </authorList>
    </citation>
    <scope>NUCLEOTIDE SEQUENCE [LARGE SCALE GENOMIC DNA]</scope>
    <source>
        <strain evidence="2 3">HMF5405</strain>
    </source>
</reference>